<evidence type="ECO:0000313" key="2">
    <source>
        <dbReference type="EMBL" id="BAD52964.1"/>
    </source>
</evidence>
<proteinExistence type="predicted"/>
<protein>
    <submittedName>
        <fullName evidence="2">Uncharacterized protein</fullName>
    </submittedName>
</protein>
<dbReference type="EMBL" id="AP003275">
    <property type="protein sequence ID" value="BAD52964.1"/>
    <property type="molecule type" value="Genomic_DNA"/>
</dbReference>
<organism evidence="2">
    <name type="scientific">Oryza sativa subsp. japonica</name>
    <name type="common">Rice</name>
    <dbReference type="NCBI Taxonomy" id="39947"/>
    <lineage>
        <taxon>Eukaryota</taxon>
        <taxon>Viridiplantae</taxon>
        <taxon>Streptophyta</taxon>
        <taxon>Embryophyta</taxon>
        <taxon>Tracheophyta</taxon>
        <taxon>Spermatophyta</taxon>
        <taxon>Magnoliopsida</taxon>
        <taxon>Liliopsida</taxon>
        <taxon>Poales</taxon>
        <taxon>Poaceae</taxon>
        <taxon>BOP clade</taxon>
        <taxon>Oryzoideae</taxon>
        <taxon>Oryzeae</taxon>
        <taxon>Oryzinae</taxon>
        <taxon>Oryza</taxon>
        <taxon>Oryza sativa</taxon>
    </lineage>
</organism>
<feature type="compositionally biased region" description="Polar residues" evidence="1">
    <location>
        <begin position="95"/>
        <end position="105"/>
    </location>
</feature>
<accession>Q5ZBW2</accession>
<feature type="compositionally biased region" description="Low complexity" evidence="1">
    <location>
        <begin position="78"/>
        <end position="87"/>
    </location>
</feature>
<name>Q5ZBW2_ORYSJ</name>
<sequence length="169" mass="17340">MGGSTSPKTSTSTVAIVEVAWQIVKSPGYSAVADPPFPRADNDAAGSAAAITVPPRAEGGGSIPHEGGVDGSTVLRGLPPSSSSSLPYLPPEPSGTGSKTESALTSMPREYSRSHFFKAREQLAIGGGSRHGQRQRPWLGLGIPAAMMARGQGGLREEAVCTTVAKYPP</sequence>
<dbReference type="AlphaFoldDB" id="Q5ZBW2"/>
<dbReference type="Proteomes" id="UP000817658">
    <property type="component" value="Chromosome 1"/>
</dbReference>
<gene>
    <name evidence="2" type="primary">P0514H03.15</name>
</gene>
<reference evidence="2" key="1">
    <citation type="journal article" date="2002" name="Nature">
        <title>The genome sequence and structure of rice chromosome 1.</title>
        <authorList>
            <person name="Sasaki T."/>
            <person name="Matsumoto T."/>
            <person name="Yamamoto K."/>
            <person name="Sakata K."/>
            <person name="Baba T."/>
            <person name="Katayose Y."/>
            <person name="Wu J."/>
            <person name="Niimura Y."/>
            <person name="Cheng Z."/>
            <person name="Nagamura Y."/>
            <person name="Antonio B.A."/>
            <person name="Kanamori H."/>
            <person name="Hosokawa S."/>
            <person name="Masukawa M."/>
            <person name="Arikawa K."/>
            <person name="Chiden Y."/>
            <person name="Hayashi M."/>
            <person name="Okamoto M."/>
            <person name="Ando T."/>
            <person name="Aoki H."/>
            <person name="Arita K."/>
            <person name="Hamada M."/>
            <person name="Harada C."/>
            <person name="Hijishita S."/>
            <person name="Honda M."/>
            <person name="Ichikawa Y."/>
            <person name="Idonuma A."/>
            <person name="Iijima M."/>
            <person name="Ikeda M."/>
            <person name="Ikeno M."/>
            <person name="Itoh S."/>
            <person name="Itoh T."/>
            <person name="Itoh Y."/>
            <person name="Itoh Y."/>
            <person name="Iwabuchi A."/>
            <person name="Kamiya K."/>
            <person name="Karasawa W."/>
            <person name="Katagiri S."/>
            <person name="Kikuta A."/>
            <person name="Kobayashi N."/>
            <person name="Kono I."/>
            <person name="Machita K."/>
            <person name="Maehara T."/>
            <person name="Mizuno H."/>
            <person name="Mizubayashi T."/>
            <person name="Mukai Y."/>
            <person name="Nagasaki H."/>
            <person name="Nakashima M."/>
            <person name="Nakama Y."/>
            <person name="Nakamichi Y."/>
            <person name="Nakamura M."/>
            <person name="Namiki N."/>
            <person name="Negishi M."/>
            <person name="Ohta I."/>
            <person name="Ono N."/>
            <person name="Saji S."/>
            <person name="Sakai K."/>
            <person name="Shibata M."/>
            <person name="Shimokawa T."/>
            <person name="Shomura A."/>
            <person name="Song J."/>
            <person name="Takazaki Y."/>
            <person name="Terasawa K."/>
            <person name="Tsuji K."/>
            <person name="Waki K."/>
            <person name="Yamagata H."/>
            <person name="Yamane H."/>
            <person name="Yoshiki S."/>
            <person name="Yoshihara R."/>
            <person name="Yukawa K."/>
            <person name="Zhong H."/>
            <person name="Iwama H."/>
            <person name="Endo T."/>
            <person name="Ito H."/>
            <person name="Hahn J.H."/>
            <person name="Kim H.I."/>
            <person name="Eun M.Y."/>
            <person name="Yano M."/>
            <person name="Jiang J."/>
            <person name="Gojobori T."/>
        </authorList>
    </citation>
    <scope>NUCLEOTIDE SEQUENCE [LARGE SCALE GENOMIC DNA]</scope>
</reference>
<evidence type="ECO:0000256" key="1">
    <source>
        <dbReference type="SAM" id="MobiDB-lite"/>
    </source>
</evidence>
<feature type="region of interest" description="Disordered" evidence="1">
    <location>
        <begin position="43"/>
        <end position="111"/>
    </location>
</feature>